<sequence length="373" mass="40726">MACVPPEQLVGPLDANFSCPVCLDCIREPIMCTRCQCLFGECCWLQAMDAQNACPHCRQSPAVGVPLRPFKNILAQLPTRCAHPGCQAQTRLEDLHQHEAACPFNMVACPACAQVVRAPDLAQHVNACSFHLAPGLVLVATQGQPLGMAVQTLGRDVFVGEVFDGSLAAQAGLVEGHQILQINNEPIESWGHGQLVMALKSELILLLQVEIPLQVQPSHVTLWSTDSSPHRLWRGPDAAPVSPENELATRLRRGLRAPRLNQRQLAMGVMSPSFAPSWDSGIVEELNVDWPDLDSESTSPPTIDHVAEDSPNRYIPTLQRDLVVVEVDGQPCRSLEAALSYLAPHLHAPSTCVVRLVHKFDVVNYLRATSEVN</sequence>
<evidence type="ECO:0008006" key="6">
    <source>
        <dbReference type="Google" id="ProtNLM"/>
    </source>
</evidence>
<dbReference type="GO" id="GO:0005737">
    <property type="term" value="C:cytoplasm"/>
    <property type="evidence" value="ECO:0000318"/>
    <property type="project" value="GO_Central"/>
</dbReference>
<dbReference type="SUPFAM" id="SSF49599">
    <property type="entry name" value="TRAF domain-like"/>
    <property type="match status" value="1"/>
</dbReference>
<protein>
    <recommendedName>
        <fullName evidence="6">RING-type E3 ubiquitin transferase</fullName>
    </recommendedName>
</protein>
<dbReference type="PANTHER" id="PTHR10131">
    <property type="entry name" value="TNF RECEPTOR ASSOCIATED FACTOR"/>
    <property type="match status" value="1"/>
</dbReference>
<keyword evidence="1" id="KW-0862">Zinc</keyword>
<name>A9UZQ3_MONBE</name>
<dbReference type="SUPFAM" id="SSF50156">
    <property type="entry name" value="PDZ domain-like"/>
    <property type="match status" value="1"/>
</dbReference>
<dbReference type="AlphaFoldDB" id="A9UZQ3"/>
<dbReference type="GeneID" id="5891064"/>
<organism evidence="4 5">
    <name type="scientific">Monosiga brevicollis</name>
    <name type="common">Choanoflagellate</name>
    <dbReference type="NCBI Taxonomy" id="81824"/>
    <lineage>
        <taxon>Eukaryota</taxon>
        <taxon>Choanoflagellata</taxon>
        <taxon>Craspedida</taxon>
        <taxon>Salpingoecidae</taxon>
        <taxon>Monosiga</taxon>
    </lineage>
</organism>
<dbReference type="PROSITE" id="PS50106">
    <property type="entry name" value="PDZ"/>
    <property type="match status" value="1"/>
</dbReference>
<evidence type="ECO:0000259" key="2">
    <source>
        <dbReference type="PROSITE" id="PS50089"/>
    </source>
</evidence>
<dbReference type="PROSITE" id="PS50089">
    <property type="entry name" value="ZF_RING_2"/>
    <property type="match status" value="1"/>
</dbReference>
<dbReference type="CDD" id="cd00136">
    <property type="entry name" value="PDZ_canonical"/>
    <property type="match status" value="1"/>
</dbReference>
<evidence type="ECO:0000259" key="3">
    <source>
        <dbReference type="PROSITE" id="PS50106"/>
    </source>
</evidence>
<reference evidence="4 5" key="1">
    <citation type="journal article" date="2008" name="Nature">
        <title>The genome of the choanoflagellate Monosiga brevicollis and the origin of metazoans.</title>
        <authorList>
            <consortium name="JGI Sequencing"/>
            <person name="King N."/>
            <person name="Westbrook M.J."/>
            <person name="Young S.L."/>
            <person name="Kuo A."/>
            <person name="Abedin M."/>
            <person name="Chapman J."/>
            <person name="Fairclough S."/>
            <person name="Hellsten U."/>
            <person name="Isogai Y."/>
            <person name="Letunic I."/>
            <person name="Marr M."/>
            <person name="Pincus D."/>
            <person name="Putnam N."/>
            <person name="Rokas A."/>
            <person name="Wright K.J."/>
            <person name="Zuzow R."/>
            <person name="Dirks W."/>
            <person name="Good M."/>
            <person name="Goodstein D."/>
            <person name="Lemons D."/>
            <person name="Li W."/>
            <person name="Lyons J.B."/>
            <person name="Morris A."/>
            <person name="Nichols S."/>
            <person name="Richter D.J."/>
            <person name="Salamov A."/>
            <person name="Bork P."/>
            <person name="Lim W.A."/>
            <person name="Manning G."/>
            <person name="Miller W.T."/>
            <person name="McGinnis W."/>
            <person name="Shapiro H."/>
            <person name="Tjian R."/>
            <person name="Grigoriev I.V."/>
            <person name="Rokhsar D."/>
        </authorList>
    </citation>
    <scope>NUCLEOTIDE SEQUENCE [LARGE SCALE GENOMIC DNA]</scope>
    <source>
        <strain evidence="5">MX1 / ATCC 50154</strain>
    </source>
</reference>
<keyword evidence="1" id="KW-0479">Metal-binding</keyword>
<accession>A9UZQ3</accession>
<dbReference type="InterPro" id="IPR036034">
    <property type="entry name" value="PDZ_sf"/>
</dbReference>
<gene>
    <name evidence="4" type="ORF">MONBRDRAFT_25541</name>
</gene>
<proteinExistence type="predicted"/>
<dbReference type="InterPro" id="IPR001841">
    <property type="entry name" value="Znf_RING"/>
</dbReference>
<dbReference type="KEGG" id="mbr:MONBRDRAFT_25541"/>
<dbReference type="SMART" id="SM00228">
    <property type="entry name" value="PDZ"/>
    <property type="match status" value="1"/>
</dbReference>
<dbReference type="GO" id="GO:0008270">
    <property type="term" value="F:zinc ion binding"/>
    <property type="evidence" value="ECO:0007669"/>
    <property type="project" value="UniProtKB-KW"/>
</dbReference>
<dbReference type="Proteomes" id="UP000001357">
    <property type="component" value="Unassembled WGS sequence"/>
</dbReference>
<evidence type="ECO:0000313" key="4">
    <source>
        <dbReference type="EMBL" id="EDQ89408.1"/>
    </source>
</evidence>
<keyword evidence="1" id="KW-0863">Zinc-finger</keyword>
<dbReference type="eggNOG" id="ENOG502RWBS">
    <property type="taxonomic scope" value="Eukaryota"/>
</dbReference>
<feature type="domain" description="PDZ" evidence="3">
    <location>
        <begin position="135"/>
        <end position="201"/>
    </location>
</feature>
<feature type="domain" description="RING-type" evidence="2">
    <location>
        <begin position="19"/>
        <end position="58"/>
    </location>
</feature>
<dbReference type="SUPFAM" id="SSF57850">
    <property type="entry name" value="RING/U-box"/>
    <property type="match status" value="1"/>
</dbReference>
<dbReference type="Gene3D" id="2.30.42.10">
    <property type="match status" value="1"/>
</dbReference>
<dbReference type="FunFam" id="3.30.40.10:FF:001415">
    <property type="entry name" value="Predicted protein"/>
    <property type="match status" value="1"/>
</dbReference>
<evidence type="ECO:0000313" key="5">
    <source>
        <dbReference type="Proteomes" id="UP000001357"/>
    </source>
</evidence>
<dbReference type="GO" id="GO:0043122">
    <property type="term" value="P:regulation of canonical NF-kappaB signal transduction"/>
    <property type="evidence" value="ECO:0000318"/>
    <property type="project" value="GO_Central"/>
</dbReference>
<dbReference type="InParanoid" id="A9UZQ3"/>
<dbReference type="PANTHER" id="PTHR10131:SF94">
    <property type="entry name" value="TNF RECEPTOR-ASSOCIATED FACTOR 4"/>
    <property type="match status" value="1"/>
</dbReference>
<dbReference type="Pfam" id="PF00595">
    <property type="entry name" value="PDZ"/>
    <property type="match status" value="1"/>
</dbReference>
<dbReference type="Gene3D" id="3.30.40.10">
    <property type="entry name" value="Zinc/RING finger domain, C3HC4 (zinc finger)"/>
    <property type="match status" value="2"/>
</dbReference>
<dbReference type="RefSeq" id="XP_001745984.1">
    <property type="nucleotide sequence ID" value="XM_001745932.1"/>
</dbReference>
<dbReference type="STRING" id="81824.A9UZQ3"/>
<dbReference type="InterPro" id="IPR013083">
    <property type="entry name" value="Znf_RING/FYVE/PHD"/>
</dbReference>
<dbReference type="EMBL" id="CH991551">
    <property type="protein sequence ID" value="EDQ89408.1"/>
    <property type="molecule type" value="Genomic_DNA"/>
</dbReference>
<dbReference type="InterPro" id="IPR001478">
    <property type="entry name" value="PDZ"/>
</dbReference>
<keyword evidence="5" id="KW-1185">Reference proteome</keyword>
<evidence type="ECO:0000256" key="1">
    <source>
        <dbReference type="PROSITE-ProRule" id="PRU00175"/>
    </source>
</evidence>